<organism evidence="3">
    <name type="scientific">human gut metagenome</name>
    <dbReference type="NCBI Taxonomy" id="408170"/>
    <lineage>
        <taxon>unclassified sequences</taxon>
        <taxon>metagenomes</taxon>
        <taxon>organismal metagenomes</taxon>
    </lineage>
</organism>
<dbReference type="Gene3D" id="3.30.1480.10">
    <property type="entry name" value="NusA, N-terminal domain"/>
    <property type="match status" value="1"/>
</dbReference>
<feature type="non-terminal residue" evidence="3">
    <location>
        <position position="1"/>
    </location>
</feature>
<evidence type="ECO:0000256" key="1">
    <source>
        <dbReference type="ARBA" id="ARBA00022884"/>
    </source>
</evidence>
<evidence type="ECO:0000313" key="3">
    <source>
        <dbReference type="EMBL" id="ETJ28665.1"/>
    </source>
</evidence>
<dbReference type="InterPro" id="IPR036555">
    <property type="entry name" value="NusA_N_sf"/>
</dbReference>
<dbReference type="SUPFAM" id="SSF69705">
    <property type="entry name" value="Transcription factor NusA, N-terminal domain"/>
    <property type="match status" value="1"/>
</dbReference>
<dbReference type="GO" id="GO:0005829">
    <property type="term" value="C:cytosol"/>
    <property type="evidence" value="ECO:0007669"/>
    <property type="project" value="TreeGrafter"/>
</dbReference>
<name>W1XGR1_9ZZZZ</name>
<feature type="domain" description="Transcription factor NusA N-terminal" evidence="2">
    <location>
        <begin position="3"/>
        <end position="66"/>
    </location>
</feature>
<dbReference type="GO" id="GO:0003723">
    <property type="term" value="F:RNA binding"/>
    <property type="evidence" value="ECO:0007669"/>
    <property type="project" value="UniProtKB-KW"/>
</dbReference>
<feature type="non-terminal residue" evidence="3">
    <location>
        <position position="66"/>
    </location>
</feature>
<dbReference type="AlphaFoldDB" id="W1XGR1"/>
<dbReference type="PANTHER" id="PTHR22648:SF0">
    <property type="entry name" value="TRANSCRIPTION TERMINATION_ANTITERMINATION PROTEIN NUSA"/>
    <property type="match status" value="1"/>
</dbReference>
<dbReference type="PANTHER" id="PTHR22648">
    <property type="entry name" value="TRANSCRIPTION TERMINATION FACTOR NUSA"/>
    <property type="match status" value="1"/>
</dbReference>
<dbReference type="GO" id="GO:0003700">
    <property type="term" value="F:DNA-binding transcription factor activity"/>
    <property type="evidence" value="ECO:0007669"/>
    <property type="project" value="InterPro"/>
</dbReference>
<proteinExistence type="predicted"/>
<gene>
    <name evidence="3" type="ORF">Q604_UNBC16676G0001</name>
</gene>
<dbReference type="EMBL" id="AZMM01016676">
    <property type="protein sequence ID" value="ETJ28665.1"/>
    <property type="molecule type" value="Genomic_DNA"/>
</dbReference>
<reference evidence="3" key="1">
    <citation type="submission" date="2013-12" db="EMBL/GenBank/DDBJ databases">
        <title>A Varibaculum cambriense genome reconstructed from a premature infant gut community with otherwise low bacterial novelty that shifts toward anaerobic metabolism during the third week of life.</title>
        <authorList>
            <person name="Brown C.T."/>
            <person name="Sharon I."/>
            <person name="Thomas B.C."/>
            <person name="Castelle C.J."/>
            <person name="Morowitz M.J."/>
            <person name="Banfield J.F."/>
        </authorList>
    </citation>
    <scope>NUCLEOTIDE SEQUENCE</scope>
</reference>
<dbReference type="InterPro" id="IPR013735">
    <property type="entry name" value="TF_NusA_N"/>
</dbReference>
<comment type="caution">
    <text evidence="3">The sequence shown here is derived from an EMBL/GenBank/DDBJ whole genome shotgun (WGS) entry which is preliminary data.</text>
</comment>
<evidence type="ECO:0000259" key="2">
    <source>
        <dbReference type="Pfam" id="PF08529"/>
    </source>
</evidence>
<sequence>AYVVIDRETGVYKVMAKKQVVETVELPETEISLLDARKKDKRFEIGDVVEVDVTPANFGRSAAHTA</sequence>
<dbReference type="Pfam" id="PF08529">
    <property type="entry name" value="NusA_N"/>
    <property type="match status" value="1"/>
</dbReference>
<dbReference type="GO" id="GO:0006353">
    <property type="term" value="P:DNA-templated transcription termination"/>
    <property type="evidence" value="ECO:0007669"/>
    <property type="project" value="InterPro"/>
</dbReference>
<keyword evidence="1" id="KW-0694">RNA-binding</keyword>
<protein>
    <submittedName>
        <fullName evidence="3">Transcription termination factor NusA</fullName>
    </submittedName>
</protein>
<dbReference type="GO" id="GO:0031564">
    <property type="term" value="P:transcription antitermination"/>
    <property type="evidence" value="ECO:0007669"/>
    <property type="project" value="InterPro"/>
</dbReference>
<accession>W1XGR1</accession>
<dbReference type="InterPro" id="IPR030842">
    <property type="entry name" value="TF_NusA_bacterial"/>
</dbReference>